<protein>
    <submittedName>
        <fullName evidence="1">DUF1853 family protein</fullName>
    </submittedName>
</protein>
<feature type="non-terminal residue" evidence="1">
    <location>
        <position position="161"/>
    </location>
</feature>
<dbReference type="AlphaFoldDB" id="A0A7C2RBP6"/>
<evidence type="ECO:0000313" key="1">
    <source>
        <dbReference type="EMBL" id="HER39692.1"/>
    </source>
</evidence>
<proteinExistence type="predicted"/>
<dbReference type="Proteomes" id="UP000885753">
    <property type="component" value="Unassembled WGS sequence"/>
</dbReference>
<gene>
    <name evidence="1" type="ORF">ENO10_00550</name>
</gene>
<dbReference type="InterPro" id="IPR015003">
    <property type="entry name" value="DUF1853"/>
</dbReference>
<accession>A0A7C2RBP6</accession>
<organism evidence="1">
    <name type="scientific">Salinimicrobium catena</name>
    <dbReference type="NCBI Taxonomy" id="390640"/>
    <lineage>
        <taxon>Bacteria</taxon>
        <taxon>Pseudomonadati</taxon>
        <taxon>Bacteroidota</taxon>
        <taxon>Flavobacteriia</taxon>
        <taxon>Flavobacteriales</taxon>
        <taxon>Flavobacteriaceae</taxon>
        <taxon>Salinimicrobium</taxon>
    </lineage>
</organism>
<reference evidence="1" key="1">
    <citation type="journal article" date="2020" name="mSystems">
        <title>Genome- and Community-Level Interaction Insights into Carbon Utilization and Element Cycling Functions of Hydrothermarchaeota in Hydrothermal Sediment.</title>
        <authorList>
            <person name="Zhou Z."/>
            <person name="Liu Y."/>
            <person name="Xu W."/>
            <person name="Pan J."/>
            <person name="Luo Z.H."/>
            <person name="Li M."/>
        </authorList>
    </citation>
    <scope>NUCLEOTIDE SEQUENCE [LARGE SCALE GENOMIC DNA]</scope>
    <source>
        <strain evidence="1">SpSt-1235</strain>
    </source>
</reference>
<name>A0A7C2RBP6_9FLAO</name>
<dbReference type="Pfam" id="PF08907">
    <property type="entry name" value="DUF1853"/>
    <property type="match status" value="1"/>
</dbReference>
<sequence length="161" mass="19188">MNNALLHQFCGFLDTPQIWDKTVAFPYPAYNLKRLDLQELPENIHLPPTMVLGKRMERFFRFYVTHCSEERIIAHNEQIISEKRTLGELDFLLKNENTGQVSHVELVYKFYLYDPEIPAEAERWTGPNHRDNLSRKLDRLLKKQFPLLHREETRPLLDRLG</sequence>
<dbReference type="EMBL" id="DSEE01000039">
    <property type="protein sequence ID" value="HER39692.1"/>
    <property type="molecule type" value="Genomic_DNA"/>
</dbReference>
<comment type="caution">
    <text evidence="1">The sequence shown here is derived from an EMBL/GenBank/DDBJ whole genome shotgun (WGS) entry which is preliminary data.</text>
</comment>